<keyword evidence="1" id="KW-0812">Transmembrane</keyword>
<evidence type="ECO:0000256" key="1">
    <source>
        <dbReference type="SAM" id="Phobius"/>
    </source>
</evidence>
<dbReference type="Proteomes" id="UP000308018">
    <property type="component" value="Unassembled WGS sequence"/>
</dbReference>
<proteinExistence type="predicted"/>
<feature type="transmembrane region" description="Helical" evidence="1">
    <location>
        <begin position="283"/>
        <end position="301"/>
    </location>
</feature>
<organism evidence="2 4">
    <name type="scientific">Vibrio tasmaniensis</name>
    <dbReference type="NCBI Taxonomy" id="212663"/>
    <lineage>
        <taxon>Bacteria</taxon>
        <taxon>Pseudomonadati</taxon>
        <taxon>Pseudomonadota</taxon>
        <taxon>Gammaproteobacteria</taxon>
        <taxon>Vibrionales</taxon>
        <taxon>Vibrionaceae</taxon>
        <taxon>Vibrio</taxon>
    </lineage>
</organism>
<keyword evidence="1" id="KW-0472">Membrane</keyword>
<protein>
    <submittedName>
        <fullName evidence="2">Uncharacterized protein</fullName>
    </submittedName>
</protein>
<evidence type="ECO:0000313" key="5">
    <source>
        <dbReference type="Proteomes" id="UP000308018"/>
    </source>
</evidence>
<accession>A0A2N7NCT7</accession>
<keyword evidence="1" id="KW-1133">Transmembrane helix</keyword>
<sequence length="351" mass="39343">MTTQNDREQVVLPNIGGLISIEDNPVADAARRLASLKYDIDTIARKAPENIPSDLHGPAAGGEYGPHFGSDFLSSILPFLPREFSNDKQVVMNVPTDHILGCSWRVWPDPNISTIEKDEVIDYIYSESGIIDTFYTYIPELSLFLAGEGKNRVNFCRYHNIPHIPARVMIKNYPEANRIKIFTLNMAWGTDVWAVLDDRFIKKVSHFAYALPMLRAYGVSILDVWPEEWPSALELVSHSVDIKNNSGLIDIKLVIDRINITEEVSQYNAQSDRCGLWRTKHSIKNVIFFAIGAMLSGVVVYETNRTSNDILNTASMAIMAFASGVLFMAIAPIIKCSRSDLASKFQVKGKK</sequence>
<reference evidence="4" key="1">
    <citation type="submission" date="2016-07" db="EMBL/GenBank/DDBJ databases">
        <title>Nontailed viruses are major unrecognized killers of bacteria in the ocean.</title>
        <authorList>
            <person name="Kauffman K."/>
            <person name="Hussain F."/>
            <person name="Yang J."/>
            <person name="Arevalo P."/>
            <person name="Brown J."/>
            <person name="Cutler M."/>
            <person name="Kelly L."/>
            <person name="Polz M.F."/>
        </authorList>
    </citation>
    <scope>NUCLEOTIDE SEQUENCE [LARGE SCALE GENOMIC DNA]</scope>
    <source>
        <strain evidence="4">10N.222.48.A2</strain>
    </source>
</reference>
<evidence type="ECO:0000313" key="3">
    <source>
        <dbReference type="EMBL" id="TKG32601.1"/>
    </source>
</evidence>
<evidence type="ECO:0000313" key="2">
    <source>
        <dbReference type="EMBL" id="PMP10016.1"/>
    </source>
</evidence>
<name>A0A2N7NCT7_9VIBR</name>
<reference evidence="3 5" key="4">
    <citation type="submission" date="2019-04" db="EMBL/GenBank/DDBJ databases">
        <title>A reverse ecology approach based on a biological definition of microbial populations.</title>
        <authorList>
            <person name="Arevalo P."/>
            <person name="Vaninsberghe D."/>
            <person name="Elsherbini J."/>
            <person name="Gore J."/>
            <person name="Polz M."/>
        </authorList>
    </citation>
    <scope>NUCLEOTIDE SEQUENCE [LARGE SCALE GENOMIC DNA]</scope>
    <source>
        <strain evidence="3 5">10N.222.45.A8</strain>
    </source>
</reference>
<gene>
    <name evidence="2" type="ORF">BCS92_02505</name>
    <name evidence="3" type="ORF">FC057_12350</name>
</gene>
<evidence type="ECO:0000313" key="4">
    <source>
        <dbReference type="Proteomes" id="UP000235579"/>
    </source>
</evidence>
<comment type="caution">
    <text evidence="2">The sequence shown here is derived from an EMBL/GenBank/DDBJ whole genome shotgun (WGS) entry which is preliminary data.</text>
</comment>
<feature type="transmembrane region" description="Helical" evidence="1">
    <location>
        <begin position="313"/>
        <end position="334"/>
    </location>
</feature>
<dbReference type="RefSeq" id="WP_102258432.1">
    <property type="nucleotide sequence ID" value="NZ_MDBG01000002.1"/>
</dbReference>
<dbReference type="EMBL" id="MDBP01000080">
    <property type="protein sequence ID" value="PMP10016.1"/>
    <property type="molecule type" value="Genomic_DNA"/>
</dbReference>
<dbReference type="EMBL" id="SYVV01000021">
    <property type="protein sequence ID" value="TKG32601.1"/>
    <property type="molecule type" value="Genomic_DNA"/>
</dbReference>
<dbReference type="Proteomes" id="UP000235579">
    <property type="component" value="Unassembled WGS sequence"/>
</dbReference>
<dbReference type="AlphaFoldDB" id="A0A2N7NCT7"/>
<reference evidence="2" key="2">
    <citation type="submission" date="2016-07" db="EMBL/GenBank/DDBJ databases">
        <authorList>
            <person name="Wan K."/>
            <person name="Booth B."/>
            <person name="Spirohn K."/>
            <person name="Hao T."/>
            <person name="Hu Y."/>
            <person name="Calderwood M."/>
            <person name="Hill D."/>
            <person name="Mohr S."/>
            <person name="Vidal M."/>
            <person name="Celniker S."/>
            <person name="Perrimon N."/>
        </authorList>
    </citation>
    <scope>NUCLEOTIDE SEQUENCE</scope>
    <source>
        <strain evidence="2">10N.222.48.A2</strain>
    </source>
</reference>
<reference evidence="2" key="3">
    <citation type="journal article" date="2018" name="Nature">
        <title>A major lineage of non-tailed dsDNA viruses as unrecognized killers of marine bacteria.</title>
        <authorList>
            <person name="Kauffman K.M."/>
            <person name="Hussain F.A."/>
            <person name="Yang J."/>
            <person name="Arevalo P."/>
            <person name="Brown J.M."/>
            <person name="Chang W.K."/>
            <person name="VanInsberghe D."/>
            <person name="Elsherbini J."/>
            <person name="Sharma R.S."/>
            <person name="Cutler M.B."/>
            <person name="Kelly L."/>
            <person name="Polz M.F."/>
        </authorList>
    </citation>
    <scope>NUCLEOTIDE SEQUENCE</scope>
    <source>
        <strain evidence="2">10N.222.48.A2</strain>
    </source>
</reference>